<evidence type="ECO:0000256" key="1">
    <source>
        <dbReference type="SAM" id="MobiDB-lite"/>
    </source>
</evidence>
<dbReference type="AlphaFoldDB" id="A0A395MHK7"/>
<organism evidence="2 3">
    <name type="scientific">Fusarium flagelliforme</name>
    <dbReference type="NCBI Taxonomy" id="2675880"/>
    <lineage>
        <taxon>Eukaryota</taxon>
        <taxon>Fungi</taxon>
        <taxon>Dikarya</taxon>
        <taxon>Ascomycota</taxon>
        <taxon>Pezizomycotina</taxon>
        <taxon>Sordariomycetes</taxon>
        <taxon>Hypocreomycetidae</taxon>
        <taxon>Hypocreales</taxon>
        <taxon>Nectriaceae</taxon>
        <taxon>Fusarium</taxon>
        <taxon>Fusarium incarnatum-equiseti species complex</taxon>
    </lineage>
</organism>
<feature type="region of interest" description="Disordered" evidence="1">
    <location>
        <begin position="1"/>
        <end position="21"/>
    </location>
</feature>
<accession>A0A395MHK7</accession>
<reference evidence="2 3" key="1">
    <citation type="journal article" date="2018" name="PLoS Pathog.">
        <title>Evolution of structural diversity of trichothecenes, a family of toxins produced by plant pathogenic and entomopathogenic fungi.</title>
        <authorList>
            <person name="Proctor R.H."/>
            <person name="McCormick S.P."/>
            <person name="Kim H.S."/>
            <person name="Cardoza R.E."/>
            <person name="Stanley A.M."/>
            <person name="Lindo L."/>
            <person name="Kelly A."/>
            <person name="Brown D.W."/>
            <person name="Lee T."/>
            <person name="Vaughan M.M."/>
            <person name="Alexander N.J."/>
            <person name="Busman M."/>
            <person name="Gutierrez S."/>
        </authorList>
    </citation>
    <scope>NUCLEOTIDE SEQUENCE [LARGE SCALE GENOMIC DNA]</scope>
    <source>
        <strain evidence="2 3">NRRL 13405</strain>
    </source>
</reference>
<evidence type="ECO:0000313" key="2">
    <source>
        <dbReference type="EMBL" id="RFN47316.1"/>
    </source>
</evidence>
<sequence>MKSSSSIIHHPSSETDNFQTNRTTITATLIMTNEIKRAEGEASLTKFDPETQTMTQITNKKLYNEEPEMKTSHISQNIESTYDTTFSYSSYSSMARTIKRVSK</sequence>
<gene>
    <name evidence="2" type="ORF">FIE12Z_8449</name>
</gene>
<evidence type="ECO:0000313" key="3">
    <source>
        <dbReference type="Proteomes" id="UP000265631"/>
    </source>
</evidence>
<feature type="compositionally biased region" description="Low complexity" evidence="1">
    <location>
        <begin position="1"/>
        <end position="10"/>
    </location>
</feature>
<dbReference type="EMBL" id="PXXK01000261">
    <property type="protein sequence ID" value="RFN47316.1"/>
    <property type="molecule type" value="Genomic_DNA"/>
</dbReference>
<keyword evidence="3" id="KW-1185">Reference proteome</keyword>
<comment type="caution">
    <text evidence="2">The sequence shown here is derived from an EMBL/GenBank/DDBJ whole genome shotgun (WGS) entry which is preliminary data.</text>
</comment>
<name>A0A395MHK7_9HYPO</name>
<protein>
    <submittedName>
        <fullName evidence="2">Uncharacterized protein</fullName>
    </submittedName>
</protein>
<dbReference type="Proteomes" id="UP000265631">
    <property type="component" value="Unassembled WGS sequence"/>
</dbReference>
<proteinExistence type="predicted"/>